<dbReference type="PANTHER" id="PTHR13096">
    <property type="entry name" value="MINA53 MYC INDUCED NUCLEAR ANTIGEN"/>
    <property type="match status" value="1"/>
</dbReference>
<dbReference type="InterPro" id="IPR039994">
    <property type="entry name" value="NO66-like"/>
</dbReference>
<evidence type="ECO:0000256" key="6">
    <source>
        <dbReference type="ARBA" id="ARBA00022964"/>
    </source>
</evidence>
<dbReference type="FunFam" id="2.60.120.650:FF:000013">
    <property type="entry name" value="Ribosomal oxygenase 1"/>
    <property type="match status" value="1"/>
</dbReference>
<dbReference type="FunFam" id="3.90.930.40:FF:000001">
    <property type="entry name" value="ribosomal oxygenase 1 isoform X1"/>
    <property type="match status" value="1"/>
</dbReference>
<evidence type="ECO:0000256" key="14">
    <source>
        <dbReference type="RuleBase" id="RU366061"/>
    </source>
</evidence>
<dbReference type="Gene3D" id="3.90.930.40">
    <property type="match status" value="1"/>
</dbReference>
<organism evidence="17">
    <name type="scientific">Cuerna arida</name>
    <dbReference type="NCBI Taxonomy" id="1464854"/>
    <lineage>
        <taxon>Eukaryota</taxon>
        <taxon>Metazoa</taxon>
        <taxon>Ecdysozoa</taxon>
        <taxon>Arthropoda</taxon>
        <taxon>Hexapoda</taxon>
        <taxon>Insecta</taxon>
        <taxon>Pterygota</taxon>
        <taxon>Neoptera</taxon>
        <taxon>Paraneoptera</taxon>
        <taxon>Hemiptera</taxon>
        <taxon>Auchenorrhyncha</taxon>
        <taxon>Membracoidea</taxon>
        <taxon>Cicadellidae</taxon>
        <taxon>Cicadellinae</taxon>
        <taxon>Proconiini</taxon>
        <taxon>Cuerna</taxon>
    </lineage>
</organism>
<dbReference type="EMBL" id="GECZ01009195">
    <property type="protein sequence ID" value="JAS60574.1"/>
    <property type="molecule type" value="Transcribed_RNA"/>
</dbReference>
<evidence type="ECO:0000256" key="4">
    <source>
        <dbReference type="ARBA" id="ARBA00022723"/>
    </source>
</evidence>
<keyword evidence="11 14" id="KW-0539">Nucleus</keyword>
<comment type="subcellular location">
    <subcellularLocation>
        <location evidence="1 14">Nucleus</location>
    </subcellularLocation>
</comment>
<dbReference type="GO" id="GO:0140680">
    <property type="term" value="F:histone H3K36me/H3K36me2 demethylase activity"/>
    <property type="evidence" value="ECO:0007669"/>
    <property type="project" value="UniProtKB-EC"/>
</dbReference>
<name>A0A1B6GDQ5_9HEMI</name>
<dbReference type="GO" id="GO:0005730">
    <property type="term" value="C:nucleolus"/>
    <property type="evidence" value="ECO:0007669"/>
    <property type="project" value="TreeGrafter"/>
</dbReference>
<keyword evidence="6 14" id="KW-0223">Dioxygenase</keyword>
<dbReference type="GO" id="GO:0005506">
    <property type="term" value="F:iron ion binding"/>
    <property type="evidence" value="ECO:0007669"/>
    <property type="project" value="UniProtKB-UniRule"/>
</dbReference>
<evidence type="ECO:0000256" key="5">
    <source>
        <dbReference type="ARBA" id="ARBA00022853"/>
    </source>
</evidence>
<feature type="domain" description="JmjC" evidence="16">
    <location>
        <begin position="367"/>
        <end position="512"/>
    </location>
</feature>
<feature type="compositionally biased region" description="Polar residues" evidence="15">
    <location>
        <begin position="213"/>
        <end position="225"/>
    </location>
</feature>
<evidence type="ECO:0000256" key="10">
    <source>
        <dbReference type="ARBA" id="ARBA00023163"/>
    </source>
</evidence>
<reference evidence="17" key="1">
    <citation type="submission" date="2015-11" db="EMBL/GenBank/DDBJ databases">
        <title>De novo transcriptome assembly of four potential Pierce s Disease insect vectors from Arizona vineyards.</title>
        <authorList>
            <person name="Tassone E.E."/>
        </authorList>
    </citation>
    <scope>NUCLEOTIDE SEQUENCE</scope>
</reference>
<evidence type="ECO:0000256" key="15">
    <source>
        <dbReference type="SAM" id="MobiDB-lite"/>
    </source>
</evidence>
<dbReference type="PANTHER" id="PTHR13096:SF8">
    <property type="entry name" value="RIBOSOMAL OXYGENASE 1"/>
    <property type="match status" value="1"/>
</dbReference>
<comment type="cofactor">
    <cofactor evidence="14">
        <name>Fe(2+)</name>
        <dbReference type="ChEBI" id="CHEBI:29033"/>
    </cofactor>
    <text evidence="14">Binds 1 Fe(2+) ion per subunit.</text>
</comment>
<dbReference type="SUPFAM" id="SSF51197">
    <property type="entry name" value="Clavaminate synthase-like"/>
    <property type="match status" value="1"/>
</dbReference>
<keyword evidence="8 14" id="KW-0408">Iron</keyword>
<evidence type="ECO:0000256" key="11">
    <source>
        <dbReference type="ARBA" id="ARBA00023242"/>
    </source>
</evidence>
<dbReference type="Pfam" id="PF08007">
    <property type="entry name" value="JmjC_2"/>
    <property type="match status" value="1"/>
</dbReference>
<dbReference type="Gene3D" id="1.10.10.1500">
    <property type="entry name" value="JmjC domain-containing ribosomal oxygenase (ROX), dimer domain"/>
    <property type="match status" value="1"/>
</dbReference>
<keyword evidence="10 14" id="KW-0804">Transcription</keyword>
<dbReference type="InterPro" id="IPR049043">
    <property type="entry name" value="WHD_RIOX1"/>
</dbReference>
<comment type="function">
    <text evidence="12">Oxygenase that can act as both a histone lysine demethylase and a ribosomal histidine hydroxylase. Specifically demethylates 'Lys-4' (H3K4me) and 'Lys-36' (H3K36me) of histone H3, thereby playing a central role in histone code.</text>
</comment>
<feature type="region of interest" description="Disordered" evidence="15">
    <location>
        <begin position="176"/>
        <end position="236"/>
    </location>
</feature>
<dbReference type="Gene3D" id="2.60.120.650">
    <property type="entry name" value="Cupin"/>
    <property type="match status" value="1"/>
</dbReference>
<dbReference type="InterPro" id="IPR003347">
    <property type="entry name" value="JmjC_dom"/>
</dbReference>
<evidence type="ECO:0000256" key="7">
    <source>
        <dbReference type="ARBA" id="ARBA00023002"/>
    </source>
</evidence>
<evidence type="ECO:0000256" key="1">
    <source>
        <dbReference type="ARBA" id="ARBA00004123"/>
    </source>
</evidence>
<evidence type="ECO:0000313" key="17">
    <source>
        <dbReference type="EMBL" id="JAS60574.1"/>
    </source>
</evidence>
<evidence type="ECO:0000256" key="9">
    <source>
        <dbReference type="ARBA" id="ARBA00023015"/>
    </source>
</evidence>
<keyword evidence="3" id="KW-0678">Repressor</keyword>
<feature type="compositionally biased region" description="Basic and acidic residues" evidence="15">
    <location>
        <begin position="194"/>
        <end position="212"/>
    </location>
</feature>
<comment type="catalytic activity">
    <reaction evidence="13 14">
        <text>N(6),N(6)-dimethyl-L-lysyl(36)-[histone H3] + 2 2-oxoglutarate + 2 O2 = L-lysyl(36)-[histone H3] + 2 formaldehyde + 2 succinate + 2 CO2</text>
        <dbReference type="Rhea" id="RHEA:42032"/>
        <dbReference type="Rhea" id="RHEA-COMP:9785"/>
        <dbReference type="Rhea" id="RHEA-COMP:9787"/>
        <dbReference type="ChEBI" id="CHEBI:15379"/>
        <dbReference type="ChEBI" id="CHEBI:16526"/>
        <dbReference type="ChEBI" id="CHEBI:16810"/>
        <dbReference type="ChEBI" id="CHEBI:16842"/>
        <dbReference type="ChEBI" id="CHEBI:29969"/>
        <dbReference type="ChEBI" id="CHEBI:30031"/>
        <dbReference type="ChEBI" id="CHEBI:61976"/>
        <dbReference type="EC" id="1.14.11.27"/>
    </reaction>
</comment>
<keyword evidence="5" id="KW-0156">Chromatin regulator</keyword>
<protein>
    <recommendedName>
        <fullName evidence="14">Bifunctional lysine-specific demethylase and histidyl-hydroxylase</fullName>
        <ecNumber evidence="14">1.14.11.27</ecNumber>
    </recommendedName>
</protein>
<dbReference type="Pfam" id="PF21233">
    <property type="entry name" value="WHD_RIOX1"/>
    <property type="match status" value="1"/>
</dbReference>
<evidence type="ECO:0000256" key="12">
    <source>
        <dbReference type="ARBA" id="ARBA00025670"/>
    </source>
</evidence>
<gene>
    <name evidence="17" type="ORF">g.16483</name>
</gene>
<evidence type="ECO:0000259" key="16">
    <source>
        <dbReference type="PROSITE" id="PS51184"/>
    </source>
</evidence>
<keyword evidence="9 14" id="KW-0805">Transcription regulation</keyword>
<keyword evidence="7 14" id="KW-0560">Oxidoreductase</keyword>
<comment type="similarity">
    <text evidence="2">Belongs to the ROX family. NO66 subfamily.</text>
</comment>
<dbReference type="EC" id="1.14.11.27" evidence="14"/>
<sequence>MKISKEPVSAFAVYSEKFKQKKKTKPIIGNAFKKINKPKNDLKMRQMKEIGAILKHLSDKSSIANDGIVKNITAANSKIKLKNTTNASQQETISCDFTETVSSNTTDNLILSLNKDSKKNTKTITLSKKSDDIGNKHFDEYDKSVRLEQNIELGPIFNKSFENGIIGLSKKIKAKTEKSSKKAGKAKNLYSKKTSSDRENSYSKEKRMKEQTCNDITSNKVSSLRNHGKKENLDLKKKSNLKKMPEVNEFIVKKKNTDSRGRDWMDQEDSTLAGKCLFEWLILPISHQDFMRQNWEKRPLLIQRENNRNYFSELLSTPAIDAMLRENVVCFTKHLDITSYTDGVRETHNVLGRAQPNLVWDFYSNGCSVRLLNPQAFLPKIHALNATLQEYFGCFVGANVYLTPPNSQGFAPHYDDIEAFVLQIEGKKHWKVYPPRNEQETLPRFSSPNFSQEEIGEPILDVTLEPGDLLYFPRGYIHQASTVEGEHSLHITLSAYQKTAWVDLLEKALPLALKRAAAEDVEFRRGLPRNYLNIEHHGNDVEKKAFTDTATRLVARLGHFLNLSLGAGVDQMGAQFMHDALPPVFTSGEKEKSSLGGGLKMEENGKLINRVEFDMDTKVKLVRANICRLSEEEGEVRLYHCLDNPLEYHADEPQFLVLPSEGIPVITHLFRSYPAYVQVQKLPIDDKEALLTLISDLWDAGLLVAKQLQTSSQDD</sequence>
<accession>A0A1B6GDQ5</accession>
<evidence type="ECO:0000256" key="13">
    <source>
        <dbReference type="ARBA" id="ARBA00047915"/>
    </source>
</evidence>
<evidence type="ECO:0000256" key="3">
    <source>
        <dbReference type="ARBA" id="ARBA00022491"/>
    </source>
</evidence>
<keyword evidence="4 14" id="KW-0479">Metal-binding</keyword>
<evidence type="ECO:0000256" key="2">
    <source>
        <dbReference type="ARBA" id="ARBA00010309"/>
    </source>
</evidence>
<dbReference type="AlphaFoldDB" id="A0A1B6GDQ5"/>
<dbReference type="PROSITE" id="PS51184">
    <property type="entry name" value="JMJC"/>
    <property type="match status" value="1"/>
</dbReference>
<evidence type="ECO:0000256" key="8">
    <source>
        <dbReference type="ARBA" id="ARBA00023004"/>
    </source>
</evidence>
<dbReference type="GO" id="GO:0032453">
    <property type="term" value="F:histone H3K4 demethylase activity"/>
    <property type="evidence" value="ECO:0007669"/>
    <property type="project" value="TreeGrafter"/>
</dbReference>
<proteinExistence type="inferred from homology"/>